<comment type="catalytic activity">
    <reaction evidence="9">
        <text>L-seryl-[protein] + ATP = O-phospho-L-seryl-[protein] + ADP + H(+)</text>
        <dbReference type="Rhea" id="RHEA:17989"/>
        <dbReference type="Rhea" id="RHEA-COMP:9863"/>
        <dbReference type="Rhea" id="RHEA-COMP:11604"/>
        <dbReference type="ChEBI" id="CHEBI:15378"/>
        <dbReference type="ChEBI" id="CHEBI:29999"/>
        <dbReference type="ChEBI" id="CHEBI:30616"/>
        <dbReference type="ChEBI" id="CHEBI:83421"/>
        <dbReference type="ChEBI" id="CHEBI:456216"/>
        <dbReference type="EC" id="2.7.11.1"/>
    </reaction>
</comment>
<feature type="compositionally biased region" description="Acidic residues" evidence="11">
    <location>
        <begin position="31"/>
        <end position="40"/>
    </location>
</feature>
<feature type="compositionally biased region" description="Low complexity" evidence="11">
    <location>
        <begin position="109"/>
        <end position="122"/>
    </location>
</feature>
<dbReference type="FunFam" id="1.10.510.10:FF:000207">
    <property type="entry name" value="serine/threonine-protein kinase dst1 isoform X1"/>
    <property type="match status" value="1"/>
</dbReference>
<dbReference type="GO" id="GO:0005737">
    <property type="term" value="C:cytoplasm"/>
    <property type="evidence" value="ECO:0007669"/>
    <property type="project" value="TreeGrafter"/>
</dbReference>
<comment type="catalytic activity">
    <reaction evidence="8">
        <text>L-threonyl-[protein] + ATP = O-phospho-L-threonyl-[protein] + ADP + H(+)</text>
        <dbReference type="Rhea" id="RHEA:46608"/>
        <dbReference type="Rhea" id="RHEA-COMP:11060"/>
        <dbReference type="Rhea" id="RHEA-COMP:11605"/>
        <dbReference type="ChEBI" id="CHEBI:15378"/>
        <dbReference type="ChEBI" id="CHEBI:30013"/>
        <dbReference type="ChEBI" id="CHEBI:30616"/>
        <dbReference type="ChEBI" id="CHEBI:61977"/>
        <dbReference type="ChEBI" id="CHEBI:456216"/>
        <dbReference type="EC" id="2.7.11.1"/>
    </reaction>
</comment>
<evidence type="ECO:0000256" key="5">
    <source>
        <dbReference type="ARBA" id="ARBA00022741"/>
    </source>
</evidence>
<dbReference type="Gene3D" id="1.10.510.10">
    <property type="entry name" value="Transferase(Phosphotransferase) domain 1"/>
    <property type="match status" value="1"/>
</dbReference>
<dbReference type="InterPro" id="IPR050629">
    <property type="entry name" value="STE20/SPS1-PAK"/>
</dbReference>
<comment type="similarity">
    <text evidence="1">Belongs to the protein kinase superfamily. STE Ser/Thr protein kinase family. STE20 subfamily.</text>
</comment>
<evidence type="ECO:0000259" key="12">
    <source>
        <dbReference type="PROSITE" id="PS50011"/>
    </source>
</evidence>
<evidence type="ECO:0000256" key="4">
    <source>
        <dbReference type="ARBA" id="ARBA00022679"/>
    </source>
</evidence>
<reference evidence="13 14" key="1">
    <citation type="journal article" date="2021" name="Commun. Biol.">
        <title>The genome of Shorea leprosula (Dipterocarpaceae) highlights the ecological relevance of drought in aseasonal tropical rainforests.</title>
        <authorList>
            <person name="Ng K.K.S."/>
            <person name="Kobayashi M.J."/>
            <person name="Fawcett J.A."/>
            <person name="Hatakeyama M."/>
            <person name="Paape T."/>
            <person name="Ng C.H."/>
            <person name="Ang C.C."/>
            <person name="Tnah L.H."/>
            <person name="Lee C.T."/>
            <person name="Nishiyama T."/>
            <person name="Sese J."/>
            <person name="O'Brien M.J."/>
            <person name="Copetti D."/>
            <person name="Mohd Noor M.I."/>
            <person name="Ong R.C."/>
            <person name="Putra M."/>
            <person name="Sireger I.Z."/>
            <person name="Indrioko S."/>
            <person name="Kosugi Y."/>
            <person name="Izuno A."/>
            <person name="Isagi Y."/>
            <person name="Lee S.L."/>
            <person name="Shimizu K.K."/>
        </authorList>
    </citation>
    <scope>NUCLEOTIDE SEQUENCE [LARGE SCALE GENOMIC DNA]</scope>
    <source>
        <strain evidence="13">214</strain>
    </source>
</reference>
<dbReference type="EMBL" id="BPVZ01000014">
    <property type="protein sequence ID" value="GKU99806.1"/>
    <property type="molecule type" value="Genomic_DNA"/>
</dbReference>
<evidence type="ECO:0000256" key="1">
    <source>
        <dbReference type="ARBA" id="ARBA00008874"/>
    </source>
</evidence>
<feature type="binding site" evidence="10">
    <location>
        <position position="245"/>
    </location>
    <ligand>
        <name>ATP</name>
        <dbReference type="ChEBI" id="CHEBI:30616"/>
    </ligand>
</feature>
<dbReference type="GO" id="GO:0005524">
    <property type="term" value="F:ATP binding"/>
    <property type="evidence" value="ECO:0007669"/>
    <property type="project" value="UniProtKB-UniRule"/>
</dbReference>
<evidence type="ECO:0000256" key="11">
    <source>
        <dbReference type="SAM" id="MobiDB-lite"/>
    </source>
</evidence>
<accession>A0AAV5ID16</accession>
<keyword evidence="14" id="KW-1185">Reference proteome</keyword>
<organism evidence="13 14">
    <name type="scientific">Rubroshorea leprosula</name>
    <dbReference type="NCBI Taxonomy" id="152421"/>
    <lineage>
        <taxon>Eukaryota</taxon>
        <taxon>Viridiplantae</taxon>
        <taxon>Streptophyta</taxon>
        <taxon>Embryophyta</taxon>
        <taxon>Tracheophyta</taxon>
        <taxon>Spermatophyta</taxon>
        <taxon>Magnoliopsida</taxon>
        <taxon>eudicotyledons</taxon>
        <taxon>Gunneridae</taxon>
        <taxon>Pentapetalae</taxon>
        <taxon>rosids</taxon>
        <taxon>malvids</taxon>
        <taxon>Malvales</taxon>
        <taxon>Dipterocarpaceae</taxon>
        <taxon>Rubroshorea</taxon>
    </lineage>
</organism>
<evidence type="ECO:0000256" key="9">
    <source>
        <dbReference type="ARBA" id="ARBA00048679"/>
    </source>
</evidence>
<dbReference type="InterPro" id="IPR017441">
    <property type="entry name" value="Protein_kinase_ATP_BS"/>
</dbReference>
<dbReference type="InterPro" id="IPR011009">
    <property type="entry name" value="Kinase-like_dom_sf"/>
</dbReference>
<feature type="domain" description="Protein kinase" evidence="12">
    <location>
        <begin position="216"/>
        <end position="470"/>
    </location>
</feature>
<feature type="region of interest" description="Disordered" evidence="11">
    <location>
        <begin position="19"/>
        <end position="158"/>
    </location>
</feature>
<feature type="region of interest" description="Disordered" evidence="11">
    <location>
        <begin position="623"/>
        <end position="650"/>
    </location>
</feature>
<dbReference type="PANTHER" id="PTHR48012">
    <property type="entry name" value="STERILE20-LIKE KINASE, ISOFORM B-RELATED"/>
    <property type="match status" value="1"/>
</dbReference>
<keyword evidence="3" id="KW-0723">Serine/threonine-protein kinase</keyword>
<evidence type="ECO:0000256" key="3">
    <source>
        <dbReference type="ARBA" id="ARBA00022527"/>
    </source>
</evidence>
<keyword evidence="7 10" id="KW-0067">ATP-binding</keyword>
<evidence type="ECO:0000256" key="6">
    <source>
        <dbReference type="ARBA" id="ARBA00022777"/>
    </source>
</evidence>
<evidence type="ECO:0000313" key="13">
    <source>
        <dbReference type="EMBL" id="GKU99806.1"/>
    </source>
</evidence>
<evidence type="ECO:0000256" key="10">
    <source>
        <dbReference type="PROSITE-ProRule" id="PRU10141"/>
    </source>
</evidence>
<dbReference type="Proteomes" id="UP001054252">
    <property type="component" value="Unassembled WGS sequence"/>
</dbReference>
<keyword evidence="6" id="KW-0418">Kinase</keyword>
<feature type="region of interest" description="Disordered" evidence="11">
    <location>
        <begin position="172"/>
        <end position="211"/>
    </location>
</feature>
<gene>
    <name evidence="13" type="ORF">SLEP1_g12598</name>
</gene>
<dbReference type="PROSITE" id="PS50011">
    <property type="entry name" value="PROTEIN_KINASE_DOM"/>
    <property type="match status" value="1"/>
</dbReference>
<dbReference type="InterPro" id="IPR000719">
    <property type="entry name" value="Prot_kinase_dom"/>
</dbReference>
<keyword evidence="4" id="KW-0808">Transferase</keyword>
<dbReference type="GO" id="GO:0004674">
    <property type="term" value="F:protein serine/threonine kinase activity"/>
    <property type="evidence" value="ECO:0007669"/>
    <property type="project" value="UniProtKB-KW"/>
</dbReference>
<dbReference type="Pfam" id="PF00069">
    <property type="entry name" value="Pkinase"/>
    <property type="match status" value="1"/>
</dbReference>
<name>A0AAV5ID16_9ROSI</name>
<dbReference type="FunFam" id="3.30.200.20:FF:000042">
    <property type="entry name" value="Aurora kinase A"/>
    <property type="match status" value="1"/>
</dbReference>
<dbReference type="EC" id="2.7.11.1" evidence="2"/>
<feature type="compositionally biased region" description="Polar residues" evidence="11">
    <location>
        <begin position="623"/>
        <end position="643"/>
    </location>
</feature>
<evidence type="ECO:0000313" key="14">
    <source>
        <dbReference type="Proteomes" id="UP001054252"/>
    </source>
</evidence>
<dbReference type="PANTHER" id="PTHR48012:SF10">
    <property type="entry name" value="FI20177P1"/>
    <property type="match status" value="1"/>
</dbReference>
<evidence type="ECO:0000256" key="2">
    <source>
        <dbReference type="ARBA" id="ARBA00012513"/>
    </source>
</evidence>
<evidence type="ECO:0000256" key="7">
    <source>
        <dbReference type="ARBA" id="ARBA00022840"/>
    </source>
</evidence>
<dbReference type="AlphaFoldDB" id="A0AAV5ID16"/>
<dbReference type="CDD" id="cd06613">
    <property type="entry name" value="STKc_MAP4K3_like"/>
    <property type="match status" value="1"/>
</dbReference>
<protein>
    <recommendedName>
        <fullName evidence="2">non-specific serine/threonine protein kinase</fullName>
        <ecNumber evidence="2">2.7.11.1</ecNumber>
    </recommendedName>
</protein>
<sequence length="799" mass="88222">MDRPSRSCRTRKTLTKSELHSTVVIHSGSDSDSDSCSDSDCDARKSQMDPYATMLYKDDPMDDDDDDSSLPPLLKRLPKDFGGSGGALTDDDHADDFGTMIVKTGSRHSSSASKPPASMSPKTMRRIEMDDDNDGDGGEGFGTFVVRSTTSRERDGNGSVVRRAVASMEELGFGKQRTSGSASALQGEENRYHQNTKVSSSSIPDSVTREDPSTKYELLHELGKGSYGAVYKARDVKTSELVAIKVISLCEGEEGYEEIRGEIEMLQQCSHPNVVRYLGSYQGEEYLWIVMEYCGGGSVADLMNVTEEPLEEYQIAYICREALKGLDYLHSIFKVHRDIKGGNILLTEQGEVKLGDFGVAAQLTRTMSKRNTFIGTPHWMAPEVIQESRYDGKVDVWALGVSAIEMAEGLPPRSAVHPMRVLFMICIEPAPMLEDKEKWSLVFHDFVAKCLTKDPRLRPTASDMLKHKFIEKCKYGASTMLPKIEKAKQIRVAMSLHAQTVAPSVLEDNSLAGPKLNEDYGDTILSKPHKIGFQIEGEAVAVSTLKKYHISDDAELGGKGEFGTVIVHNGDEMEKSFEKTQCQNATRPLSTSEYVESPSKNAIGDKSAERCFTVVESHYETKQTAPSIPFSSVQKPRTNNPPAQSKDGTDISCRTLKNETVSKKAFALQDKLWSIYAAGNTVPIPFLRATDISPIALLSDNVLGNMQQGSNQTVAVEALQELFAGDGLSKRARRVQNEMPLPPSVYQRLTSSSTLMNLAQALAYHKMCYDEMPLQELQATQEQQTIQNLSDTLRSILRL</sequence>
<comment type="caution">
    <text evidence="13">The sequence shown here is derived from an EMBL/GenBank/DDBJ whole genome shotgun (WGS) entry which is preliminary data.</text>
</comment>
<dbReference type="SUPFAM" id="SSF56112">
    <property type="entry name" value="Protein kinase-like (PK-like)"/>
    <property type="match status" value="1"/>
</dbReference>
<dbReference type="PROSITE" id="PS00107">
    <property type="entry name" value="PROTEIN_KINASE_ATP"/>
    <property type="match status" value="1"/>
</dbReference>
<dbReference type="SMART" id="SM00220">
    <property type="entry name" value="S_TKc"/>
    <property type="match status" value="1"/>
</dbReference>
<keyword evidence="5 10" id="KW-0547">Nucleotide-binding</keyword>
<feature type="compositionally biased region" description="Polar residues" evidence="11">
    <location>
        <begin position="193"/>
        <end position="205"/>
    </location>
</feature>
<proteinExistence type="inferred from homology"/>
<evidence type="ECO:0000256" key="8">
    <source>
        <dbReference type="ARBA" id="ARBA00047899"/>
    </source>
</evidence>